<name>A0A5C5GBE1_9RHOB</name>
<dbReference type="OrthoDB" id="214150at2"/>
<feature type="domain" description="YdhG-like" evidence="1">
    <location>
        <begin position="15"/>
        <end position="111"/>
    </location>
</feature>
<evidence type="ECO:0000313" key="3">
    <source>
        <dbReference type="Proteomes" id="UP000314011"/>
    </source>
</evidence>
<dbReference type="AlphaFoldDB" id="A0A5C5GBE1"/>
<reference evidence="2 3" key="1">
    <citation type="submission" date="2019-06" db="EMBL/GenBank/DDBJ databases">
        <title>Genome of new Rhodobacteraceae sp. SM1903.</title>
        <authorList>
            <person name="Ren X."/>
        </authorList>
    </citation>
    <scope>NUCLEOTIDE SEQUENCE [LARGE SCALE GENOMIC DNA]</scope>
    <source>
        <strain evidence="2 3">SM1903</strain>
    </source>
</reference>
<organism evidence="2 3">
    <name type="scientific">Pelagovum pacificum</name>
    <dbReference type="NCBI Taxonomy" id="2588711"/>
    <lineage>
        <taxon>Bacteria</taxon>
        <taxon>Pseudomonadati</taxon>
        <taxon>Pseudomonadota</taxon>
        <taxon>Alphaproteobacteria</taxon>
        <taxon>Rhodobacterales</taxon>
        <taxon>Paracoccaceae</taxon>
        <taxon>Pelagovum</taxon>
    </lineage>
</organism>
<dbReference type="Proteomes" id="UP000314011">
    <property type="component" value="Unassembled WGS sequence"/>
</dbReference>
<comment type="caution">
    <text evidence="2">The sequence shown here is derived from an EMBL/GenBank/DDBJ whole genome shotgun (WGS) entry which is preliminary data.</text>
</comment>
<evidence type="ECO:0000313" key="2">
    <source>
        <dbReference type="EMBL" id="TNY30907.1"/>
    </source>
</evidence>
<dbReference type="InterPro" id="IPR016786">
    <property type="entry name" value="YdeI_bac"/>
</dbReference>
<dbReference type="PIRSF" id="PIRSF021308">
    <property type="entry name" value="UCP021308"/>
    <property type="match status" value="1"/>
</dbReference>
<keyword evidence="3" id="KW-1185">Reference proteome</keyword>
<dbReference type="EMBL" id="VFFF01000003">
    <property type="protein sequence ID" value="TNY30907.1"/>
    <property type="molecule type" value="Genomic_DNA"/>
</dbReference>
<protein>
    <recommendedName>
        <fullName evidence="1">YdhG-like domain-containing protein</fullName>
    </recommendedName>
</protein>
<dbReference type="InterPro" id="IPR014922">
    <property type="entry name" value="YdhG-like"/>
</dbReference>
<sequence length="190" mass="21303">MARTADEIFAEAELWHEEAIALRARLLETGLTEEVKWRQACYTSGGHNICIIQRMQGFLSLMFFRGALMKDPEGVLKSQGENSRSVLRIEFTSLAEIEAAEYLAAYVAEAVRVAEAGLKVARPEEPDYPDELVEALDSDAELAEAFAALTPGRRRYYVIHFSEPKKSETRVARIEKLRGKILAGKGVNER</sequence>
<accession>A0A5C5GBE1</accession>
<evidence type="ECO:0000259" key="1">
    <source>
        <dbReference type="Pfam" id="PF08818"/>
    </source>
</evidence>
<gene>
    <name evidence="2" type="ORF">FHY64_17530</name>
</gene>
<dbReference type="Pfam" id="PF08818">
    <property type="entry name" value="DUF1801"/>
    <property type="match status" value="1"/>
</dbReference>
<dbReference type="SUPFAM" id="SSF159888">
    <property type="entry name" value="YdhG-like"/>
    <property type="match status" value="1"/>
</dbReference>
<dbReference type="RefSeq" id="WP_140197173.1">
    <property type="nucleotide sequence ID" value="NZ_CP065915.1"/>
</dbReference>
<proteinExistence type="predicted"/>
<dbReference type="Pfam" id="PF13376">
    <property type="entry name" value="OmdA"/>
    <property type="match status" value="1"/>
</dbReference>